<keyword evidence="1" id="KW-1133">Transmembrane helix</keyword>
<dbReference type="Proteomes" id="UP000642125">
    <property type="component" value="Unassembled WGS sequence"/>
</dbReference>
<evidence type="ECO:0000313" key="3">
    <source>
        <dbReference type="Proteomes" id="UP000642125"/>
    </source>
</evidence>
<accession>A0A919U6L6</accession>
<protein>
    <submittedName>
        <fullName evidence="2">Uncharacterized protein</fullName>
    </submittedName>
</protein>
<evidence type="ECO:0000313" key="2">
    <source>
        <dbReference type="EMBL" id="GIG36162.1"/>
    </source>
</evidence>
<gene>
    <name evidence="2" type="ORF">Cpa01nite_15430</name>
</gene>
<keyword evidence="1" id="KW-0472">Membrane</keyword>
<dbReference type="EMBL" id="BONO01000009">
    <property type="protein sequence ID" value="GIG36162.1"/>
    <property type="molecule type" value="Genomic_DNA"/>
</dbReference>
<keyword evidence="3" id="KW-1185">Reference proteome</keyword>
<keyword evidence="1" id="KW-0812">Transmembrane</keyword>
<name>A0A919U6L6_9CELL</name>
<feature type="transmembrane region" description="Helical" evidence="1">
    <location>
        <begin position="65"/>
        <end position="83"/>
    </location>
</feature>
<evidence type="ECO:0000256" key="1">
    <source>
        <dbReference type="SAM" id="Phobius"/>
    </source>
</evidence>
<comment type="caution">
    <text evidence="2">The sequence shown here is derived from an EMBL/GenBank/DDBJ whole genome shotgun (WGS) entry which is preliminary data.</text>
</comment>
<feature type="transmembrane region" description="Helical" evidence="1">
    <location>
        <begin position="90"/>
        <end position="110"/>
    </location>
</feature>
<dbReference type="AlphaFoldDB" id="A0A919U6L6"/>
<organism evidence="2 3">
    <name type="scientific">Cellulomonas pakistanensis</name>
    <dbReference type="NCBI Taxonomy" id="992287"/>
    <lineage>
        <taxon>Bacteria</taxon>
        <taxon>Bacillati</taxon>
        <taxon>Actinomycetota</taxon>
        <taxon>Actinomycetes</taxon>
        <taxon>Micrococcales</taxon>
        <taxon>Cellulomonadaceae</taxon>
        <taxon>Cellulomonas</taxon>
    </lineage>
</organism>
<sequence length="120" mass="12940">MSRDRRAERDRPALSWWWRWGEPLAATLVGWTWAATMAALGWLALGGTHGVGIAGAQPDPGQGSVAWAASAIALVAPACALTHRRWPLRARLAVAVPVGVVWFVVGRIVLPATEASWPLW</sequence>
<feature type="transmembrane region" description="Helical" evidence="1">
    <location>
        <begin position="20"/>
        <end position="45"/>
    </location>
</feature>
<proteinExistence type="predicted"/>
<dbReference type="RefSeq" id="WP_203668181.1">
    <property type="nucleotide sequence ID" value="NZ_BONO01000009.1"/>
</dbReference>
<reference evidence="2" key="1">
    <citation type="submission" date="2021-01" db="EMBL/GenBank/DDBJ databases">
        <title>Whole genome shotgun sequence of Cellulomonas pakistanensis NBRC 110800.</title>
        <authorList>
            <person name="Komaki H."/>
            <person name="Tamura T."/>
        </authorList>
    </citation>
    <scope>NUCLEOTIDE SEQUENCE</scope>
    <source>
        <strain evidence="2">NBRC 110800</strain>
    </source>
</reference>